<keyword evidence="12" id="KW-1185">Reference proteome</keyword>
<feature type="domain" description="Starch synthase catalytic" evidence="10">
    <location>
        <begin position="12"/>
        <end position="245"/>
    </location>
</feature>
<dbReference type="PANTHER" id="PTHR45825">
    <property type="entry name" value="GRANULE-BOUND STARCH SYNTHASE 1, CHLOROPLASTIC/AMYLOPLASTIC"/>
    <property type="match status" value="1"/>
</dbReference>
<evidence type="ECO:0000256" key="1">
    <source>
        <dbReference type="ARBA" id="ARBA00001478"/>
    </source>
</evidence>
<dbReference type="InterPro" id="IPR011835">
    <property type="entry name" value="GS/SS"/>
</dbReference>
<keyword evidence="7 8" id="KW-0320">Glycogen biosynthesis</keyword>
<evidence type="ECO:0000256" key="3">
    <source>
        <dbReference type="ARBA" id="ARBA00004964"/>
    </source>
</evidence>
<comment type="pathway">
    <text evidence="3 8">Glycan biosynthesis; glycogen biosynthesis.</text>
</comment>
<dbReference type="Gene3D" id="3.40.50.2000">
    <property type="entry name" value="Glycogen Phosphorylase B"/>
    <property type="match status" value="2"/>
</dbReference>
<comment type="function">
    <text evidence="2 8">Synthesizes alpha-1,4-glucan chains using ADP-glucose.</text>
</comment>
<evidence type="ECO:0000256" key="7">
    <source>
        <dbReference type="ARBA" id="ARBA00023056"/>
    </source>
</evidence>
<dbReference type="UniPathway" id="UPA00164"/>
<protein>
    <recommendedName>
        <fullName evidence="8">Glycogen synthase</fullName>
        <ecNumber evidence="8">2.4.1.21</ecNumber>
    </recommendedName>
    <alternativeName>
        <fullName evidence="8">Starch [bacterial glycogen] synthase</fullName>
    </alternativeName>
</protein>
<evidence type="ECO:0000313" key="12">
    <source>
        <dbReference type="Proteomes" id="UP000594118"/>
    </source>
</evidence>
<dbReference type="KEGG" id="pshq:F3W81_14685"/>
<sequence>MTSISGAGGARRVLSVTSECVPLIKTGGLADVCGALPWALERHGWEMRVLLPAYPGVAKALGKTEEVWKSADLFGEPATVRIGRTGHMTVLLLDAPHLFARDGGPYLDTLGQDYPDNPERFAALSWVAMEIARDGLRDGWRPELVHAHDWQGALAPLYLRQQGVAVPSLLTIHNIAFQGLTQPDRLAGLKIDGEGFDDGPLEFYGKVSALKAGLLSADRVSTVSPRYAAELSLPEFGMGLDGVISTLDQPVVGILNGIDLEVWDPETDAAVTPYSAARPASRAKNRKALQERFGLEAGSGPLAAVVSRMTTQKGLDLLAEVLPGYVAAGGCLAVLGSGDKAIEKTFRDAAERWPAQVGMAHGYDEPLSHLMYAGADAILVPSRFEPCGLTQLYGLRYGAVPLVAPTGGLADTVIAANPAALGAGVATGIMMSRVDAGGLYDALMQLITLYAAPTTFKQIQKNGMKADFGWERSAGAYATLYSDIISEATE</sequence>
<keyword evidence="6 8" id="KW-0808">Transferase</keyword>
<dbReference type="InterPro" id="IPR013534">
    <property type="entry name" value="Starch_synth_cat_dom"/>
</dbReference>
<dbReference type="RefSeq" id="WP_193079877.1">
    <property type="nucleotide sequence ID" value="NZ_CP045201.1"/>
</dbReference>
<evidence type="ECO:0000256" key="6">
    <source>
        <dbReference type="ARBA" id="ARBA00022679"/>
    </source>
</evidence>
<evidence type="ECO:0000313" key="11">
    <source>
        <dbReference type="EMBL" id="QOL81963.1"/>
    </source>
</evidence>
<dbReference type="GO" id="GO:0005829">
    <property type="term" value="C:cytosol"/>
    <property type="evidence" value="ECO:0007669"/>
    <property type="project" value="TreeGrafter"/>
</dbReference>
<dbReference type="CDD" id="cd03791">
    <property type="entry name" value="GT5_Glycogen_synthase_DULL1-like"/>
    <property type="match status" value="1"/>
</dbReference>
<feature type="binding site" evidence="8">
    <location>
        <position position="25"/>
    </location>
    <ligand>
        <name>ADP-alpha-D-glucose</name>
        <dbReference type="ChEBI" id="CHEBI:57498"/>
    </ligand>
</feature>
<evidence type="ECO:0000259" key="10">
    <source>
        <dbReference type="Pfam" id="PF08323"/>
    </source>
</evidence>
<dbReference type="NCBIfam" id="NF001899">
    <property type="entry name" value="PRK00654.1-2"/>
    <property type="match status" value="1"/>
</dbReference>
<proteinExistence type="inferred from homology"/>
<reference evidence="11 12" key="1">
    <citation type="submission" date="2019-10" db="EMBL/GenBank/DDBJ databases">
        <title>Pseudopuniceibacterium sp. HQ09 islated from Antarctica.</title>
        <authorList>
            <person name="Liao L."/>
            <person name="Su S."/>
            <person name="Chen B."/>
            <person name="Yu Y."/>
        </authorList>
    </citation>
    <scope>NUCLEOTIDE SEQUENCE [LARGE SCALE GENOMIC DNA]</scope>
    <source>
        <strain evidence="11 12">HQ09</strain>
    </source>
</reference>
<dbReference type="EC" id="2.4.1.21" evidence="8"/>
<dbReference type="GO" id="GO:0005978">
    <property type="term" value="P:glycogen biosynthetic process"/>
    <property type="evidence" value="ECO:0007669"/>
    <property type="project" value="UniProtKB-UniRule"/>
</dbReference>
<evidence type="ECO:0000256" key="2">
    <source>
        <dbReference type="ARBA" id="ARBA00002764"/>
    </source>
</evidence>
<dbReference type="SUPFAM" id="SSF53756">
    <property type="entry name" value="UDP-Glycosyltransferase/glycogen phosphorylase"/>
    <property type="match status" value="1"/>
</dbReference>
<evidence type="ECO:0000256" key="5">
    <source>
        <dbReference type="ARBA" id="ARBA00022676"/>
    </source>
</evidence>
<dbReference type="Proteomes" id="UP000594118">
    <property type="component" value="Chromosome"/>
</dbReference>
<comment type="catalytic activity">
    <reaction evidence="1 8">
        <text>[(1-&gt;4)-alpha-D-glucosyl](n) + ADP-alpha-D-glucose = [(1-&gt;4)-alpha-D-glucosyl](n+1) + ADP + H(+)</text>
        <dbReference type="Rhea" id="RHEA:18189"/>
        <dbReference type="Rhea" id="RHEA-COMP:9584"/>
        <dbReference type="Rhea" id="RHEA-COMP:9587"/>
        <dbReference type="ChEBI" id="CHEBI:15378"/>
        <dbReference type="ChEBI" id="CHEBI:15444"/>
        <dbReference type="ChEBI" id="CHEBI:57498"/>
        <dbReference type="ChEBI" id="CHEBI:456216"/>
        <dbReference type="EC" id="2.4.1.21"/>
    </reaction>
</comment>
<dbReference type="InterPro" id="IPR001296">
    <property type="entry name" value="Glyco_trans_1"/>
</dbReference>
<evidence type="ECO:0000259" key="9">
    <source>
        <dbReference type="Pfam" id="PF00534"/>
    </source>
</evidence>
<evidence type="ECO:0000256" key="8">
    <source>
        <dbReference type="HAMAP-Rule" id="MF_00484"/>
    </source>
</evidence>
<dbReference type="Pfam" id="PF00534">
    <property type="entry name" value="Glycos_transf_1"/>
    <property type="match status" value="1"/>
</dbReference>
<name>A0A7L9WPT7_9RHOB</name>
<accession>A0A7L9WPT7</accession>
<dbReference type="GO" id="GO:0004373">
    <property type="term" value="F:alpha-1,4-glucan glucosyltransferase (UDP-glucose donor) activity"/>
    <property type="evidence" value="ECO:0007669"/>
    <property type="project" value="InterPro"/>
</dbReference>
<keyword evidence="5 8" id="KW-0328">Glycosyltransferase</keyword>
<evidence type="ECO:0000256" key="4">
    <source>
        <dbReference type="ARBA" id="ARBA00010281"/>
    </source>
</evidence>
<gene>
    <name evidence="8 11" type="primary">glgA</name>
    <name evidence="11" type="ORF">F3W81_14685</name>
</gene>
<dbReference type="Pfam" id="PF08323">
    <property type="entry name" value="Glyco_transf_5"/>
    <property type="match status" value="1"/>
</dbReference>
<dbReference type="NCBIfam" id="TIGR02095">
    <property type="entry name" value="glgA"/>
    <property type="match status" value="1"/>
</dbReference>
<organism evidence="11 12">
    <name type="scientific">Pseudooceanicola spongiae</name>
    <dbReference type="NCBI Taxonomy" id="2613965"/>
    <lineage>
        <taxon>Bacteria</taxon>
        <taxon>Pseudomonadati</taxon>
        <taxon>Pseudomonadota</taxon>
        <taxon>Alphaproteobacteria</taxon>
        <taxon>Rhodobacterales</taxon>
        <taxon>Paracoccaceae</taxon>
        <taxon>Pseudooceanicola</taxon>
    </lineage>
</organism>
<dbReference type="AlphaFoldDB" id="A0A7L9WPT7"/>
<dbReference type="PANTHER" id="PTHR45825:SF11">
    <property type="entry name" value="ALPHA AMYLASE DOMAIN-CONTAINING PROTEIN"/>
    <property type="match status" value="1"/>
</dbReference>
<dbReference type="HAMAP" id="MF_00484">
    <property type="entry name" value="Glycogen_synth"/>
    <property type="match status" value="1"/>
</dbReference>
<dbReference type="GO" id="GO:0009011">
    <property type="term" value="F:alpha-1,4-glucan glucosyltransferase (ADP-glucose donor) activity"/>
    <property type="evidence" value="ECO:0007669"/>
    <property type="project" value="UniProtKB-UniRule"/>
</dbReference>
<feature type="domain" description="Glycosyl transferase family 1" evidence="9">
    <location>
        <begin position="298"/>
        <end position="448"/>
    </location>
</feature>
<comment type="similarity">
    <text evidence="4 8">Belongs to the glycosyltransferase 1 family. Bacterial/plant glycogen synthase subfamily.</text>
</comment>
<dbReference type="EMBL" id="CP045201">
    <property type="protein sequence ID" value="QOL81963.1"/>
    <property type="molecule type" value="Genomic_DNA"/>
</dbReference>